<sequence>MLELGKTAGFVSPPLQWMVWLCYCCNHNVTPLHPSDPSWKESCSTQKEGPRGVRPRRERKRFTCGEE</sequence>
<dbReference type="EMBL" id="JAFDVH010000023">
    <property type="protein sequence ID" value="KAG7456013.1"/>
    <property type="molecule type" value="Genomic_DNA"/>
</dbReference>
<reference evidence="2" key="1">
    <citation type="submission" date="2021-01" db="EMBL/GenBank/DDBJ databases">
        <authorList>
            <person name="Zahm M."/>
            <person name="Roques C."/>
            <person name="Cabau C."/>
            <person name="Klopp C."/>
            <person name="Donnadieu C."/>
            <person name="Jouanno E."/>
            <person name="Lampietro C."/>
            <person name="Louis A."/>
            <person name="Herpin A."/>
            <person name="Echchiki A."/>
            <person name="Berthelot C."/>
            <person name="Parey E."/>
            <person name="Roest-Crollius H."/>
            <person name="Braasch I."/>
            <person name="Postlethwait J."/>
            <person name="Bobe J."/>
            <person name="Montfort J."/>
            <person name="Bouchez O."/>
            <person name="Begum T."/>
            <person name="Mejri S."/>
            <person name="Adams A."/>
            <person name="Chen W.-J."/>
            <person name="Guiguen Y."/>
        </authorList>
    </citation>
    <scope>NUCLEOTIDE SEQUENCE</scope>
    <source>
        <strain evidence="2">YG-15Mar2019-1</strain>
        <tissue evidence="2">Brain</tissue>
    </source>
</reference>
<feature type="region of interest" description="Disordered" evidence="1">
    <location>
        <begin position="34"/>
        <end position="67"/>
    </location>
</feature>
<comment type="caution">
    <text evidence="2">The sequence shown here is derived from an EMBL/GenBank/DDBJ whole genome shotgun (WGS) entry which is preliminary data.</text>
</comment>
<organism evidence="2 3">
    <name type="scientific">Megalops atlanticus</name>
    <name type="common">Tarpon</name>
    <name type="synonym">Clupea gigantea</name>
    <dbReference type="NCBI Taxonomy" id="7932"/>
    <lineage>
        <taxon>Eukaryota</taxon>
        <taxon>Metazoa</taxon>
        <taxon>Chordata</taxon>
        <taxon>Craniata</taxon>
        <taxon>Vertebrata</taxon>
        <taxon>Euteleostomi</taxon>
        <taxon>Actinopterygii</taxon>
        <taxon>Neopterygii</taxon>
        <taxon>Teleostei</taxon>
        <taxon>Elopiformes</taxon>
        <taxon>Megalopidae</taxon>
        <taxon>Megalops</taxon>
    </lineage>
</organism>
<name>A0A9D3PDC9_MEGAT</name>
<gene>
    <name evidence="2" type="ORF">MATL_G00247120</name>
</gene>
<keyword evidence="3" id="KW-1185">Reference proteome</keyword>
<dbReference type="Proteomes" id="UP001046870">
    <property type="component" value="Chromosome 23"/>
</dbReference>
<evidence type="ECO:0000256" key="1">
    <source>
        <dbReference type="SAM" id="MobiDB-lite"/>
    </source>
</evidence>
<accession>A0A9D3PDC9</accession>
<evidence type="ECO:0000313" key="3">
    <source>
        <dbReference type="Proteomes" id="UP001046870"/>
    </source>
</evidence>
<dbReference type="AlphaFoldDB" id="A0A9D3PDC9"/>
<evidence type="ECO:0000313" key="2">
    <source>
        <dbReference type="EMBL" id="KAG7456013.1"/>
    </source>
</evidence>
<proteinExistence type="predicted"/>
<protein>
    <submittedName>
        <fullName evidence="2">Uncharacterized protein</fullName>
    </submittedName>
</protein>